<keyword evidence="2" id="KW-0812">Transmembrane</keyword>
<gene>
    <name evidence="4" type="ORF">RUN39_v1_690006</name>
</gene>
<proteinExistence type="predicted"/>
<dbReference type="SUPFAM" id="SSF51905">
    <property type="entry name" value="FAD/NAD(P)-binding domain"/>
    <property type="match status" value="1"/>
</dbReference>
<feature type="domain" description="FAD-binding" evidence="3">
    <location>
        <begin position="131"/>
        <end position="264"/>
    </location>
</feature>
<dbReference type="SUPFAM" id="SSF54373">
    <property type="entry name" value="FAD-linked reductases, C-terminal domain"/>
    <property type="match status" value="1"/>
</dbReference>
<dbReference type="Gene3D" id="3.30.9.10">
    <property type="entry name" value="D-Amino Acid Oxidase, subunit A, domain 2"/>
    <property type="match status" value="2"/>
</dbReference>
<protein>
    <recommendedName>
        <fullName evidence="3">FAD-binding domain-containing protein</fullName>
    </recommendedName>
</protein>
<feature type="transmembrane region" description="Helical" evidence="2">
    <location>
        <begin position="85"/>
        <end position="104"/>
    </location>
</feature>
<feature type="transmembrane region" description="Helical" evidence="2">
    <location>
        <begin position="38"/>
        <end position="57"/>
    </location>
</feature>
<dbReference type="EMBL" id="LN899819">
    <property type="protein sequence ID" value="CUV14091.1"/>
    <property type="molecule type" value="Genomic_DNA"/>
</dbReference>
<dbReference type="InterPro" id="IPR036188">
    <property type="entry name" value="FAD/NAD-bd_sf"/>
</dbReference>
<feature type="transmembrane region" description="Helical" evidence="2">
    <location>
        <begin position="6"/>
        <end position="26"/>
    </location>
</feature>
<dbReference type="PANTHER" id="PTHR11795:SF442">
    <property type="entry name" value="ABC TRANSPORTER ATP-BINDING PROTEIN"/>
    <property type="match status" value="1"/>
</dbReference>
<dbReference type="AlphaFoldDB" id="A0A0S4TVN6"/>
<dbReference type="GO" id="GO:0022857">
    <property type="term" value="F:transmembrane transporter activity"/>
    <property type="evidence" value="ECO:0007669"/>
    <property type="project" value="InterPro"/>
</dbReference>
<dbReference type="InterPro" id="IPR002938">
    <property type="entry name" value="FAD-bd"/>
</dbReference>
<dbReference type="Pfam" id="PF01494">
    <property type="entry name" value="FAD_binding_3"/>
    <property type="match status" value="1"/>
</dbReference>
<evidence type="ECO:0000256" key="2">
    <source>
        <dbReference type="SAM" id="Phobius"/>
    </source>
</evidence>
<dbReference type="GO" id="GO:0005886">
    <property type="term" value="C:plasma membrane"/>
    <property type="evidence" value="ECO:0007669"/>
    <property type="project" value="UniProtKB-SubCell"/>
</dbReference>
<dbReference type="GO" id="GO:0006865">
    <property type="term" value="P:amino acid transport"/>
    <property type="evidence" value="ECO:0007669"/>
    <property type="project" value="UniProtKB-KW"/>
</dbReference>
<organism evidence="4">
    <name type="scientific">Ralstonia solanacearum</name>
    <name type="common">Pseudomonas solanacearum</name>
    <dbReference type="NCBI Taxonomy" id="305"/>
    <lineage>
        <taxon>Bacteria</taxon>
        <taxon>Pseudomonadati</taxon>
        <taxon>Pseudomonadota</taxon>
        <taxon>Betaproteobacteria</taxon>
        <taxon>Burkholderiales</taxon>
        <taxon>Burkholderiaceae</taxon>
        <taxon>Ralstonia</taxon>
        <taxon>Ralstonia solanacearum species complex</taxon>
    </lineage>
</organism>
<dbReference type="InterPro" id="IPR052157">
    <property type="entry name" value="BCAA_transport_permease"/>
</dbReference>
<reference evidence="4" key="1">
    <citation type="submission" date="2015-10" db="EMBL/GenBank/DDBJ databases">
        <authorList>
            <person name="Gilbert D.G."/>
        </authorList>
    </citation>
    <scope>NUCLEOTIDE SEQUENCE</scope>
    <source>
        <strain evidence="4">Phyl III-seqv23</strain>
    </source>
</reference>
<evidence type="ECO:0000313" key="4">
    <source>
        <dbReference type="EMBL" id="CUV14091.1"/>
    </source>
</evidence>
<dbReference type="GO" id="GO:0071949">
    <property type="term" value="F:FAD binding"/>
    <property type="evidence" value="ECO:0007669"/>
    <property type="project" value="InterPro"/>
</dbReference>
<name>A0A0S4TVN6_RALSL</name>
<evidence type="ECO:0000259" key="3">
    <source>
        <dbReference type="Pfam" id="PF01494"/>
    </source>
</evidence>
<keyword evidence="2" id="KW-0472">Membrane</keyword>
<dbReference type="PRINTS" id="PR00420">
    <property type="entry name" value="RNGMNOXGNASE"/>
</dbReference>
<accession>A0A0S4TVN6</accession>
<dbReference type="PANTHER" id="PTHR11795">
    <property type="entry name" value="BRANCHED-CHAIN AMINO ACID TRANSPORT SYSTEM PERMEASE PROTEIN LIVH"/>
    <property type="match status" value="1"/>
</dbReference>
<keyword evidence="1" id="KW-0813">Transport</keyword>
<evidence type="ECO:0000256" key="1">
    <source>
        <dbReference type="ARBA" id="ARBA00022448"/>
    </source>
</evidence>
<keyword evidence="2" id="KW-1133">Transmembrane helix</keyword>
<sequence>MPFLATLPIAFLAAAAAGFVLERTLYRRLYRASPLDQVLFSIALVFMAMAGATSVWGPSQQPVELPDALRGQLRVFDSGLEVGRYRLFLVGVVVVLTALLAWLIERTRFGARVRASVDNQQAAAGLGINVGLVSMRSPTITRLYLQCKPDENLAEWSDARIWDELHTRLENNDGWHLKEGPILQKSVTPMRSFVCETMQHGRLFLAGDAAHIVPPTGAKGMNLAVADVRVLAQALTARYRRNDTAQLDGYAERCLQRIWRAEHFSWWMTSMLHRFDDHTPFMQRLQRAELEYLTTSPAAARTLAKNYVGLLFADAPARALNAVGEVSRSRAA</sequence>